<organism evidence="3 4">
    <name type="scientific">Bosea robiniae</name>
    <dbReference type="NCBI Taxonomy" id="1036780"/>
    <lineage>
        <taxon>Bacteria</taxon>
        <taxon>Pseudomonadati</taxon>
        <taxon>Pseudomonadota</taxon>
        <taxon>Alphaproteobacteria</taxon>
        <taxon>Hyphomicrobiales</taxon>
        <taxon>Boseaceae</taxon>
        <taxon>Bosea</taxon>
    </lineage>
</organism>
<dbReference type="CDD" id="cd01344">
    <property type="entry name" value="PL2_Passenger_AT"/>
    <property type="match status" value="1"/>
</dbReference>
<feature type="signal peptide" evidence="1">
    <location>
        <begin position="1"/>
        <end position="38"/>
    </location>
</feature>
<dbReference type="Gene3D" id="2.160.20.20">
    <property type="match status" value="1"/>
</dbReference>
<dbReference type="InterPro" id="IPR012332">
    <property type="entry name" value="Autotransporter_pectin_lyase_C"/>
</dbReference>
<dbReference type="InterPro" id="IPR051551">
    <property type="entry name" value="Autotransporter_adhesion"/>
</dbReference>
<evidence type="ECO:0000313" key="3">
    <source>
        <dbReference type="EMBL" id="SDG27257.1"/>
    </source>
</evidence>
<dbReference type="Gene3D" id="2.40.128.130">
    <property type="entry name" value="Autotransporter beta-domain"/>
    <property type="match status" value="1"/>
</dbReference>
<dbReference type="InterPro" id="IPR030895">
    <property type="entry name" value="T5SS_PEPC_rpt"/>
</dbReference>
<dbReference type="InterPro" id="IPR005546">
    <property type="entry name" value="Autotransporte_beta"/>
</dbReference>
<feature type="domain" description="Autotransporter" evidence="2">
    <location>
        <begin position="674"/>
        <end position="954"/>
    </location>
</feature>
<name>A0ABY0NXK7_9HYPH</name>
<gene>
    <name evidence="3" type="ORF">SAMN05421844_103375</name>
</gene>
<dbReference type="PROSITE" id="PS51208">
    <property type="entry name" value="AUTOTRANSPORTER"/>
    <property type="match status" value="1"/>
</dbReference>
<dbReference type="InterPro" id="IPR006315">
    <property type="entry name" value="OM_autotransptr_brl_dom"/>
</dbReference>
<dbReference type="SMART" id="SM00869">
    <property type="entry name" value="Autotransporter"/>
    <property type="match status" value="1"/>
</dbReference>
<dbReference type="PANTHER" id="PTHR35037">
    <property type="entry name" value="C-TERMINAL REGION OF AIDA-LIKE PROTEIN"/>
    <property type="match status" value="1"/>
</dbReference>
<dbReference type="SUPFAM" id="SSF103515">
    <property type="entry name" value="Autotransporter"/>
    <property type="match status" value="1"/>
</dbReference>
<evidence type="ECO:0000313" key="4">
    <source>
        <dbReference type="Proteomes" id="UP000199468"/>
    </source>
</evidence>
<dbReference type="PROSITE" id="PS51257">
    <property type="entry name" value="PROKAR_LIPOPROTEIN"/>
    <property type="match status" value="1"/>
</dbReference>
<dbReference type="Pfam" id="PF18883">
    <property type="entry name" value="AC_1"/>
    <property type="match status" value="1"/>
</dbReference>
<dbReference type="InterPro" id="IPR011050">
    <property type="entry name" value="Pectin_lyase_fold/virulence"/>
</dbReference>
<protein>
    <submittedName>
        <fullName evidence="3">Fibronectin-binding autotransporter adhesin</fullName>
    </submittedName>
</protein>
<proteinExistence type="predicted"/>
<comment type="caution">
    <text evidence="3">The sequence shown here is derived from an EMBL/GenBank/DDBJ whole genome shotgun (WGS) entry which is preliminary data.</text>
</comment>
<dbReference type="NCBIfam" id="TIGR01414">
    <property type="entry name" value="autotrans_barl"/>
    <property type="match status" value="1"/>
</dbReference>
<dbReference type="Pfam" id="PF03797">
    <property type="entry name" value="Autotransporter"/>
    <property type="match status" value="1"/>
</dbReference>
<dbReference type="InterPro" id="IPR043990">
    <property type="entry name" value="AC_1"/>
</dbReference>
<evidence type="ECO:0000259" key="2">
    <source>
        <dbReference type="PROSITE" id="PS51208"/>
    </source>
</evidence>
<sequence>MTRRVTKSAIAARNCRQALLLSTALAALACANSFPAHAQSVTGSGDLNPGPAQSPNWTVGSDLTVGDAGLGQLDITAGGTVTNDLGTIGYGAGSNGTVTASGTDGSGNASTWANAGDLVIGQSGTGSLSILGGGTVSNLTAYIAADLGSQGTVTVSGIGSGGSASTWTNAGDLHVGYNGAGTLNVLAGGRVSSINGNISGGGNALVSGSGSSWQNSSRLTVGLYGAGTLRAEGGATVSSADGLVGSSGQGNVVLTGAGTAWNNAGQLTVGSFDVGTLRIEDGAIATSNQGYIGANNTGTVTVTGTGSKWSMSPYNLTIGNVGTGSLTVENGGLVRAEGGVLLGSASGASGTLLLQGSTSNRGVLETGGIFGGDGAVSVTFDGGLLRATSDNSGFFAGFDTRTIAIGANGLVIDTDGHDIGMSPSFTGAGALIKDGAGKLELTGDSGSTFTGAGSVLAGTLAVNGILGGTMEVIGGRLQGIGTVGATINQPGGTIAPGNSIGTLTINGDYLGNGGRLEIETVLGGDASPSDRLVITGSTAGSTLVTVLNQGGAGAPTVEGIKVVDVAGASNGVFTLQGNTVFQGQQAVVAGAYAYSLQKNGISTPNDGDWYLRSAYMAPPTPTSPSTGPTVIGPIYQPGTPLYEAYGQVLQSLNELQTLRQRVGERLDGRTGDTSNAAGRAIWARIDAAHSRVTPGFSTTGTSYMIDSWRLQAGADGQVFADDAGTLVGGVSLHHDEALADIASVFGRGRIKAAGSGFGGALTWYGATGFYADAQTKLNWFDSDLSSTTAGRQLAKGKAGFGYALGLELGQRITLSDGWSLTPQAQLTYAHIDADSFIDPFGARVVLGDGDSLRGRLGLSADYRRSWRDDAGRQVNASLYGIANLRYEFLDGTTANLAGTPLTSREERLWGGLGLGAKYETGRYALYGEVEAQTSLAHFADSHSITGRAGIRIGW</sequence>
<feature type="chain" id="PRO_5045777754" evidence="1">
    <location>
        <begin position="39"/>
        <end position="954"/>
    </location>
</feature>
<dbReference type="Proteomes" id="UP000199468">
    <property type="component" value="Unassembled WGS sequence"/>
</dbReference>
<keyword evidence="1" id="KW-0732">Signal</keyword>
<evidence type="ECO:0000256" key="1">
    <source>
        <dbReference type="SAM" id="SignalP"/>
    </source>
</evidence>
<dbReference type="EMBL" id="FNBZ01000003">
    <property type="protein sequence ID" value="SDG27257.1"/>
    <property type="molecule type" value="Genomic_DNA"/>
</dbReference>
<dbReference type="InterPro" id="IPR036709">
    <property type="entry name" value="Autotransporte_beta_dom_sf"/>
</dbReference>
<accession>A0ABY0NXK7</accession>
<dbReference type="PANTHER" id="PTHR35037:SF3">
    <property type="entry name" value="C-TERMINAL REGION OF AIDA-LIKE PROTEIN"/>
    <property type="match status" value="1"/>
</dbReference>
<keyword evidence="4" id="KW-1185">Reference proteome</keyword>
<dbReference type="SUPFAM" id="SSF51126">
    <property type="entry name" value="Pectin lyase-like"/>
    <property type="match status" value="1"/>
</dbReference>
<reference evidence="3 4" key="1">
    <citation type="submission" date="2016-10" db="EMBL/GenBank/DDBJ databases">
        <authorList>
            <person name="Varghese N."/>
            <person name="Submissions S."/>
        </authorList>
    </citation>
    <scope>NUCLEOTIDE SEQUENCE [LARGE SCALE GENOMIC DNA]</scope>
    <source>
        <strain evidence="3 4">DSM 26672</strain>
    </source>
</reference>
<dbReference type="NCBIfam" id="TIGR04393">
    <property type="entry name" value="rpt_T5SS_PEPC"/>
    <property type="match status" value="6"/>
</dbReference>